<feature type="transmembrane region" description="Helical" evidence="1">
    <location>
        <begin position="21"/>
        <end position="41"/>
    </location>
</feature>
<comment type="caution">
    <text evidence="2">The sequence shown here is derived from an EMBL/GenBank/DDBJ whole genome shotgun (WGS) entry which is preliminary data.</text>
</comment>
<sequence length="46" mass="5116">MEFLRKKEYKQVETKLKRSLGFWDLVFIGVGGIIGAGIFVITGQAA</sequence>
<dbReference type="Proteomes" id="UP000005540">
    <property type="component" value="Unassembled WGS sequence"/>
</dbReference>
<protein>
    <recommendedName>
        <fullName evidence="4">Amino acid permease</fullName>
    </recommendedName>
</protein>
<name>C4FKS7_9AQUI</name>
<keyword evidence="1" id="KW-0812">Transmembrane</keyword>
<keyword evidence="1" id="KW-1133">Transmembrane helix</keyword>
<reference evidence="2 3" key="1">
    <citation type="submission" date="2009-04" db="EMBL/GenBank/DDBJ databases">
        <authorList>
            <person name="Reysenbach A.-L."/>
            <person name="Heidelberg J.F."/>
            <person name="Nelson W.C."/>
        </authorList>
    </citation>
    <scope>NUCLEOTIDE SEQUENCE [LARGE SCALE GENOMIC DNA]</scope>
    <source>
        <strain evidence="2 3">SS-5</strain>
    </source>
</reference>
<dbReference type="Gene3D" id="1.20.1740.10">
    <property type="entry name" value="Amino acid/polyamine transporter I"/>
    <property type="match status" value="1"/>
</dbReference>
<evidence type="ECO:0000313" key="3">
    <source>
        <dbReference type="Proteomes" id="UP000005540"/>
    </source>
</evidence>
<keyword evidence="1" id="KW-0472">Membrane</keyword>
<dbReference type="EMBL" id="ABZS01000113">
    <property type="protein sequence ID" value="EEP60330.1"/>
    <property type="molecule type" value="Genomic_DNA"/>
</dbReference>
<organism evidence="2 3">
    <name type="scientific">Sulfurihydrogenibium yellowstonense SS-5</name>
    <dbReference type="NCBI Taxonomy" id="432331"/>
    <lineage>
        <taxon>Bacteria</taxon>
        <taxon>Pseudomonadati</taxon>
        <taxon>Aquificota</taxon>
        <taxon>Aquificia</taxon>
        <taxon>Aquificales</taxon>
        <taxon>Hydrogenothermaceae</taxon>
        <taxon>Sulfurihydrogenibium</taxon>
    </lineage>
</organism>
<dbReference type="AlphaFoldDB" id="C4FKS7"/>
<feature type="non-terminal residue" evidence="2">
    <location>
        <position position="46"/>
    </location>
</feature>
<proteinExistence type="predicted"/>
<accession>C4FKS7</accession>
<evidence type="ECO:0000313" key="2">
    <source>
        <dbReference type="EMBL" id="EEP60330.1"/>
    </source>
</evidence>
<keyword evidence="3" id="KW-1185">Reference proteome</keyword>
<gene>
    <name evidence="2" type="ORF">SULYE_1178</name>
</gene>
<evidence type="ECO:0000256" key="1">
    <source>
        <dbReference type="SAM" id="Phobius"/>
    </source>
</evidence>
<evidence type="ECO:0008006" key="4">
    <source>
        <dbReference type="Google" id="ProtNLM"/>
    </source>
</evidence>